<dbReference type="Proteomes" id="UP000516422">
    <property type="component" value="Plasmid pSGRIFU1"/>
</dbReference>
<evidence type="ECO:0000313" key="2">
    <source>
        <dbReference type="Proteomes" id="UP000516422"/>
    </source>
</evidence>
<evidence type="ECO:0000313" key="1">
    <source>
        <dbReference type="EMBL" id="QNT98250.1"/>
    </source>
</evidence>
<proteinExistence type="predicted"/>
<organism evidence="1 2">
    <name type="scientific">Streptomyces griseofuscus</name>
    <dbReference type="NCBI Taxonomy" id="146922"/>
    <lineage>
        <taxon>Bacteria</taxon>
        <taxon>Bacillati</taxon>
        <taxon>Actinomycetota</taxon>
        <taxon>Actinomycetes</taxon>
        <taxon>Kitasatosporales</taxon>
        <taxon>Streptomycetaceae</taxon>
        <taxon>Streptomyces</taxon>
    </lineage>
</organism>
<keyword evidence="1" id="KW-0614">Plasmid</keyword>
<protein>
    <submittedName>
        <fullName evidence="1">Uncharacterized protein</fullName>
    </submittedName>
</protein>
<accession>A0A7H1QD70</accession>
<dbReference type="AlphaFoldDB" id="A0A7H1QD70"/>
<geneLocation type="plasmid" evidence="1 2">
    <name>pSGRIFU1</name>
</geneLocation>
<reference evidence="1 2" key="1">
    <citation type="submission" date="2020-04" db="EMBL/GenBank/DDBJ databases">
        <title>Characterization and engineering of Streptomyces griseofuscus DSM40191 as a potential heterologous host for expression of BGCs.</title>
        <authorList>
            <person name="Gren T."/>
            <person name="Whitford C.M."/>
            <person name="Mohite O.S."/>
            <person name="Joergensen T.S."/>
            <person name="Nielsen J.B."/>
            <person name="Lee S.Y."/>
            <person name="Weber T."/>
        </authorList>
    </citation>
    <scope>NUCLEOTIDE SEQUENCE [LARGE SCALE GENOMIC DNA]</scope>
    <source>
        <strain evidence="1 2">DSM 40191</strain>
        <plasmid evidence="1 2">pSGRIFU1</plasmid>
    </source>
</reference>
<gene>
    <name evidence="1" type="ORF">HEP81_08022</name>
</gene>
<dbReference type="EMBL" id="CP051007">
    <property type="protein sequence ID" value="QNT98250.1"/>
    <property type="molecule type" value="Genomic_DNA"/>
</dbReference>
<sequence>MWRVSTATDEKIRTSASLFVATPFLGWGTDEMRCLG</sequence>
<name>A0A7H1QD70_9ACTN</name>
<dbReference type="KEGG" id="sgf:HEP81_08022"/>